<name>A0ABR4A1Y3_9LECA</name>
<dbReference type="Proteomes" id="UP001590950">
    <property type="component" value="Unassembled WGS sequence"/>
</dbReference>
<feature type="chain" id="PRO_5045126153" description="Clock-controlled protein 6" evidence="2">
    <location>
        <begin position="19"/>
        <end position="185"/>
    </location>
</feature>
<dbReference type="EMBL" id="JBEFKJ010000024">
    <property type="protein sequence ID" value="KAL2039643.1"/>
    <property type="molecule type" value="Genomic_DNA"/>
</dbReference>
<feature type="compositionally biased region" description="Polar residues" evidence="1">
    <location>
        <begin position="122"/>
        <end position="151"/>
    </location>
</feature>
<feature type="compositionally biased region" description="Low complexity" evidence="1">
    <location>
        <begin position="102"/>
        <end position="121"/>
    </location>
</feature>
<dbReference type="InterPro" id="IPR038843">
    <property type="entry name" value="Sed1/Spi1"/>
</dbReference>
<comment type="caution">
    <text evidence="3">The sequence shown here is derived from an EMBL/GenBank/DDBJ whole genome shotgun (WGS) entry which is preliminary data.</text>
</comment>
<evidence type="ECO:0000256" key="2">
    <source>
        <dbReference type="SAM" id="SignalP"/>
    </source>
</evidence>
<keyword evidence="2" id="KW-0732">Signal</keyword>
<evidence type="ECO:0000313" key="3">
    <source>
        <dbReference type="EMBL" id="KAL2039643.1"/>
    </source>
</evidence>
<evidence type="ECO:0008006" key="5">
    <source>
        <dbReference type="Google" id="ProtNLM"/>
    </source>
</evidence>
<dbReference type="PANTHER" id="PTHR35523">
    <property type="entry name" value="CELL WALL PROTEIN SED1"/>
    <property type="match status" value="1"/>
</dbReference>
<evidence type="ECO:0000256" key="1">
    <source>
        <dbReference type="SAM" id="MobiDB-lite"/>
    </source>
</evidence>
<feature type="signal peptide" evidence="2">
    <location>
        <begin position="1"/>
        <end position="18"/>
    </location>
</feature>
<protein>
    <recommendedName>
        <fullName evidence="5">Clock-controlled protein 6</fullName>
    </recommendedName>
</protein>
<gene>
    <name evidence="3" type="ORF">N7G274_007502</name>
</gene>
<organism evidence="3 4">
    <name type="scientific">Stereocaulon virgatum</name>
    <dbReference type="NCBI Taxonomy" id="373712"/>
    <lineage>
        <taxon>Eukaryota</taxon>
        <taxon>Fungi</taxon>
        <taxon>Dikarya</taxon>
        <taxon>Ascomycota</taxon>
        <taxon>Pezizomycotina</taxon>
        <taxon>Lecanoromycetes</taxon>
        <taxon>OSLEUM clade</taxon>
        <taxon>Lecanoromycetidae</taxon>
        <taxon>Lecanorales</taxon>
        <taxon>Lecanorineae</taxon>
        <taxon>Stereocaulaceae</taxon>
        <taxon>Stereocaulon</taxon>
    </lineage>
</organism>
<reference evidence="3 4" key="1">
    <citation type="submission" date="2024-09" db="EMBL/GenBank/DDBJ databases">
        <title>Rethinking Asexuality: The Enigmatic Case of Functional Sexual Genes in Lepraria (Stereocaulaceae).</title>
        <authorList>
            <person name="Doellman M."/>
            <person name="Sun Y."/>
            <person name="Barcenas-Pena A."/>
            <person name="Lumbsch H.T."/>
            <person name="Grewe F."/>
        </authorList>
    </citation>
    <scope>NUCLEOTIDE SEQUENCE [LARGE SCALE GENOMIC DNA]</scope>
    <source>
        <strain evidence="3 4">Mercado 3170</strain>
    </source>
</reference>
<feature type="region of interest" description="Disordered" evidence="1">
    <location>
        <begin position="102"/>
        <end position="151"/>
    </location>
</feature>
<evidence type="ECO:0000313" key="4">
    <source>
        <dbReference type="Proteomes" id="UP001590950"/>
    </source>
</evidence>
<dbReference type="PANTHER" id="PTHR35523:SF1">
    <property type="entry name" value="CELL WALL PROTEIN SED1"/>
    <property type="match status" value="1"/>
</dbReference>
<keyword evidence="4" id="KW-1185">Reference proteome</keyword>
<sequence>MRYTYIAAPLALAAGANAWGNGTVVYTTEVVTAFTTYCPYATSFTHGTSTYVVTEATTLTITNCPCTVTKPVSTAPAIAATSSKAAPAASVTVTKAAGASSAPAKTSPAQAPTSAPAKSSPIFSNSTVSAGSPAKSPTTVAKGTAAPSGTSAPIASVSAFKGAASRMTMSGAGLAAVLGLAAYLL</sequence>
<accession>A0ABR4A1Y3</accession>
<proteinExistence type="predicted"/>